<evidence type="ECO:0000256" key="1">
    <source>
        <dbReference type="SAM" id="MobiDB-lite"/>
    </source>
</evidence>
<dbReference type="GO" id="GO:0006355">
    <property type="term" value="P:regulation of DNA-templated transcription"/>
    <property type="evidence" value="ECO:0007669"/>
    <property type="project" value="InterPro"/>
</dbReference>
<comment type="caution">
    <text evidence="2">The sequence shown here is derived from an EMBL/GenBank/DDBJ whole genome shotgun (WGS) entry which is preliminary data.</text>
</comment>
<evidence type="ECO:0008006" key="4">
    <source>
        <dbReference type="Google" id="ProtNLM"/>
    </source>
</evidence>
<gene>
    <name evidence="2" type="ORF">Taro_022065</name>
</gene>
<dbReference type="PANTHER" id="PTHR14296">
    <property type="entry name" value="REMODELING AND SPACING FACTOR 1"/>
    <property type="match status" value="1"/>
</dbReference>
<sequence length="583" mass="65598">RRRAPVFPPFSLSLAVHLSRQCHLRVPRSPAELVAPAIQHRDPPEIRRLRRSAAAGLPFPAASPFEMSGRRRRGTASAGKDAGGQEDPADADVVVLEPPLSEMELRCVQLRGRWELASVLNFMQVFRPVIRSELKISAEEMEMALVTADDTLAQLHIVLLKGIPPVSKNLVVSDAWITVLCKKLKMWWPWVEQVAEGEVPLMADHGGEILRYKELDPVARLLILKALCEIRVQQDDILSYIDEEVKHGGQLSKFRKDSIGRDDKGTTYWHDGDSVLGHRLYRNVTKVEYKQKPRGRGRLTKPVVNFQWETLATNFKEFQEVSDKLSCSRICLESAVGNSIKVDIMPIVEELEKKKERALKRRQREAMLLNGFRNYNIVGSRRSCRDRRPVSYTFDDYDRSINEAIQEAKKIKNAGSEEDEEHGANVAVGKGVLTKSSDEDPAENDVQTGTKELDNDGKHSDSDYEDEDYNEKAEDGHCSSYSDGDTQNNLSNLIKDSADSSRRTWLSSNVDQMGQAEMKKRLRERPMRNTGYKPNITKESEGVGKLGEDLETEMCLSTQMECSAAANELPGKSEIHEVLATAG</sequence>
<name>A0A843UTC9_COLES</name>
<feature type="compositionally biased region" description="Polar residues" evidence="1">
    <location>
        <begin position="503"/>
        <end position="512"/>
    </location>
</feature>
<dbReference type="EMBL" id="NMUH01001154">
    <property type="protein sequence ID" value="MQL89492.1"/>
    <property type="molecule type" value="Genomic_DNA"/>
</dbReference>
<proteinExistence type="predicted"/>
<dbReference type="PANTHER" id="PTHR14296:SF12">
    <property type="entry name" value="DDT DOMAIN-CONTAINING PROTEIN DDR4 ISOFORM X1"/>
    <property type="match status" value="1"/>
</dbReference>
<keyword evidence="3" id="KW-1185">Reference proteome</keyword>
<evidence type="ECO:0000313" key="3">
    <source>
        <dbReference type="Proteomes" id="UP000652761"/>
    </source>
</evidence>
<dbReference type="Proteomes" id="UP000652761">
    <property type="component" value="Unassembled WGS sequence"/>
</dbReference>
<feature type="region of interest" description="Disordered" evidence="1">
    <location>
        <begin position="413"/>
        <end position="519"/>
    </location>
</feature>
<feature type="non-terminal residue" evidence="2">
    <location>
        <position position="1"/>
    </location>
</feature>
<reference evidence="2" key="1">
    <citation type="submission" date="2017-07" db="EMBL/GenBank/DDBJ databases">
        <title>Taro Niue Genome Assembly and Annotation.</title>
        <authorList>
            <person name="Atibalentja N."/>
            <person name="Keating K."/>
            <person name="Fields C.J."/>
        </authorList>
    </citation>
    <scope>NUCLEOTIDE SEQUENCE</scope>
    <source>
        <strain evidence="2">Niue_2</strain>
        <tissue evidence="2">Leaf</tissue>
    </source>
</reference>
<dbReference type="InterPro" id="IPR028938">
    <property type="entry name" value="Rsf1-like"/>
</dbReference>
<accession>A0A843UTC9</accession>
<evidence type="ECO:0000313" key="2">
    <source>
        <dbReference type="EMBL" id="MQL89492.1"/>
    </source>
</evidence>
<protein>
    <recommendedName>
        <fullName evidence="4">DDT domain-containing protein DDR4</fullName>
    </recommendedName>
</protein>
<dbReference type="GO" id="GO:0031213">
    <property type="term" value="C:RSF complex"/>
    <property type="evidence" value="ECO:0007669"/>
    <property type="project" value="InterPro"/>
</dbReference>
<dbReference type="AlphaFoldDB" id="A0A843UTC9"/>
<feature type="compositionally biased region" description="Polar residues" evidence="1">
    <location>
        <begin position="479"/>
        <end position="494"/>
    </location>
</feature>
<organism evidence="2 3">
    <name type="scientific">Colocasia esculenta</name>
    <name type="common">Wild taro</name>
    <name type="synonym">Arum esculentum</name>
    <dbReference type="NCBI Taxonomy" id="4460"/>
    <lineage>
        <taxon>Eukaryota</taxon>
        <taxon>Viridiplantae</taxon>
        <taxon>Streptophyta</taxon>
        <taxon>Embryophyta</taxon>
        <taxon>Tracheophyta</taxon>
        <taxon>Spermatophyta</taxon>
        <taxon>Magnoliopsida</taxon>
        <taxon>Liliopsida</taxon>
        <taxon>Araceae</taxon>
        <taxon>Aroideae</taxon>
        <taxon>Colocasieae</taxon>
        <taxon>Colocasia</taxon>
    </lineage>
</organism>
<feature type="region of interest" description="Disordered" evidence="1">
    <location>
        <begin position="60"/>
        <end position="93"/>
    </location>
</feature>
<dbReference type="OrthoDB" id="303107at2759"/>
<feature type="compositionally biased region" description="Basic and acidic residues" evidence="1">
    <location>
        <begin position="451"/>
        <end position="462"/>
    </location>
</feature>